<dbReference type="InterPro" id="IPR036291">
    <property type="entry name" value="NAD(P)-bd_dom_sf"/>
</dbReference>
<dbReference type="CDD" id="cd08241">
    <property type="entry name" value="QOR1"/>
    <property type="match status" value="1"/>
</dbReference>
<gene>
    <name evidence="2" type="ORF">JWS13_20190</name>
</gene>
<dbReference type="SUPFAM" id="SSF50129">
    <property type="entry name" value="GroES-like"/>
    <property type="match status" value="1"/>
</dbReference>
<evidence type="ECO:0000259" key="1">
    <source>
        <dbReference type="SMART" id="SM00829"/>
    </source>
</evidence>
<sequence length="341" mass="36367">MTPSHDQARGTMRAWVMQEPGEPVEAMRIDEIPIPEPGPGQVLIRVAAIGISYGDLLLSRGEYQDGAVFPFTPGQEVVGEVVAAHRNTTTPVGTRVIALRSGGLAEFCVADEAGVFPAGETLTDADAAGFPIAFHTAWFALHRRAMVQPGETVVVHAAAGGIGSACVQLGVAAGARVIAVAGGETKVALCRKLGAHVVVDRLVEDFGEIVRLETDGRGADVIIDPVNGDVFDQSRRVIASEGRLVVAGFVANRIAEMRTNHVLLKNYSVTGVNLSYYYDNSSAIELVRAAHAELLELHRRGAIVSLVQREIPFEEAAQAISDIRTTSTWGRTIVRPPTPRP</sequence>
<accession>A0A974W3W9</accession>
<reference evidence="2 3" key="1">
    <citation type="journal article" date="2021" name="Microbiol. Resour. Announc.">
        <title>Complete Genome Sequences of Two Rhodococcus sp. Strains with Large and Linear Chromosomes, Isolated from Apple Rhizosphere.</title>
        <authorList>
            <person name="Benning S."/>
            <person name="Brugnone N."/>
            <person name="Siani R."/>
            <person name="Kublik S."/>
            <person name="Schloter M."/>
            <person name="Rad V."/>
        </authorList>
    </citation>
    <scope>NUCLEOTIDE SEQUENCE [LARGE SCALE GENOMIC DNA]</scope>
    <source>
        <strain evidence="2 3">R79</strain>
    </source>
</reference>
<dbReference type="InterPro" id="IPR011032">
    <property type="entry name" value="GroES-like_sf"/>
</dbReference>
<dbReference type="Pfam" id="PF00107">
    <property type="entry name" value="ADH_zinc_N"/>
    <property type="match status" value="1"/>
</dbReference>
<reference evidence="2 3" key="2">
    <citation type="journal article" date="2022" name="Arch. Microbiol.">
        <title>Rhodococcus pseudokoreensis sp. nov. isolated from the rhizosphere of young M26 apple rootstocks.</title>
        <authorList>
            <person name="Kampfer P."/>
            <person name="Glaeser S.P."/>
            <person name="Blom J."/>
            <person name="Wolf J."/>
            <person name="Benning S."/>
            <person name="Schloter M."/>
            <person name="Neumann-Schaal M."/>
        </authorList>
    </citation>
    <scope>NUCLEOTIDE SEQUENCE [LARGE SCALE GENOMIC DNA]</scope>
    <source>
        <strain evidence="2 3">R79</strain>
    </source>
</reference>
<dbReference type="PANTHER" id="PTHR43677:SF4">
    <property type="entry name" value="QUINONE OXIDOREDUCTASE-LIKE PROTEIN 2"/>
    <property type="match status" value="1"/>
</dbReference>
<dbReference type="InterPro" id="IPR051397">
    <property type="entry name" value="Zn-ADH-like_protein"/>
</dbReference>
<dbReference type="RefSeq" id="WP_206007201.1">
    <property type="nucleotide sequence ID" value="NZ_CP070619.1"/>
</dbReference>
<feature type="domain" description="Enoyl reductase (ER)" evidence="1">
    <location>
        <begin position="22"/>
        <end position="334"/>
    </location>
</feature>
<organism evidence="2 3">
    <name type="scientific">Rhodococcus pseudokoreensis</name>
    <dbReference type="NCBI Taxonomy" id="2811421"/>
    <lineage>
        <taxon>Bacteria</taxon>
        <taxon>Bacillati</taxon>
        <taxon>Actinomycetota</taxon>
        <taxon>Actinomycetes</taxon>
        <taxon>Mycobacteriales</taxon>
        <taxon>Nocardiaceae</taxon>
        <taxon>Rhodococcus</taxon>
    </lineage>
</organism>
<proteinExistence type="predicted"/>
<dbReference type="Gene3D" id="3.40.50.720">
    <property type="entry name" value="NAD(P)-binding Rossmann-like Domain"/>
    <property type="match status" value="1"/>
</dbReference>
<dbReference type="Gene3D" id="3.90.180.10">
    <property type="entry name" value="Medium-chain alcohol dehydrogenases, catalytic domain"/>
    <property type="match status" value="1"/>
</dbReference>
<dbReference type="SUPFAM" id="SSF51735">
    <property type="entry name" value="NAD(P)-binding Rossmann-fold domains"/>
    <property type="match status" value="1"/>
</dbReference>
<keyword evidence="3" id="KW-1185">Reference proteome</keyword>
<protein>
    <submittedName>
        <fullName evidence="2">NADPH:quinone oxidoreductase family protein</fullName>
    </submittedName>
</protein>
<name>A0A974W3W9_9NOCA</name>
<evidence type="ECO:0000313" key="3">
    <source>
        <dbReference type="Proteomes" id="UP000662986"/>
    </source>
</evidence>
<dbReference type="SMART" id="SM00829">
    <property type="entry name" value="PKS_ER"/>
    <property type="match status" value="1"/>
</dbReference>
<dbReference type="InterPro" id="IPR013149">
    <property type="entry name" value="ADH-like_C"/>
</dbReference>
<dbReference type="Proteomes" id="UP000662986">
    <property type="component" value="Chromosome"/>
</dbReference>
<dbReference type="InterPro" id="IPR013154">
    <property type="entry name" value="ADH-like_N"/>
</dbReference>
<dbReference type="Pfam" id="PF08240">
    <property type="entry name" value="ADH_N"/>
    <property type="match status" value="1"/>
</dbReference>
<dbReference type="PANTHER" id="PTHR43677">
    <property type="entry name" value="SHORT-CHAIN DEHYDROGENASE/REDUCTASE"/>
    <property type="match status" value="1"/>
</dbReference>
<dbReference type="EMBL" id="CP070619">
    <property type="protein sequence ID" value="QSE90779.1"/>
    <property type="molecule type" value="Genomic_DNA"/>
</dbReference>
<dbReference type="InterPro" id="IPR020843">
    <property type="entry name" value="ER"/>
</dbReference>
<evidence type="ECO:0000313" key="2">
    <source>
        <dbReference type="EMBL" id="QSE90779.1"/>
    </source>
</evidence>